<dbReference type="FunFam" id="3.50.50.60:FF:000040">
    <property type="entry name" value="Methylenetetrahydrofolate--tRNA-(uracil-5-)-methyltransferase TrmFO"/>
    <property type="match status" value="1"/>
</dbReference>
<dbReference type="EMBL" id="DVKI01000051">
    <property type="protein sequence ID" value="HIT17095.1"/>
    <property type="molecule type" value="Genomic_DNA"/>
</dbReference>
<evidence type="ECO:0000256" key="10">
    <source>
        <dbReference type="HAMAP-Rule" id="MF_01037"/>
    </source>
</evidence>
<comment type="subcellular location">
    <subcellularLocation>
        <location evidence="10">Cytoplasm</location>
    </subcellularLocation>
</comment>
<organism evidence="12 13">
    <name type="scientific">Candidatus Caccosoma faecigallinarum</name>
    <dbReference type="NCBI Taxonomy" id="2840720"/>
    <lineage>
        <taxon>Bacteria</taxon>
        <taxon>Bacillati</taxon>
        <taxon>Bacillota</taxon>
        <taxon>Bacillota incertae sedis</taxon>
        <taxon>Candidatus Caccosoma</taxon>
    </lineage>
</organism>
<evidence type="ECO:0000256" key="9">
    <source>
        <dbReference type="ARBA" id="ARBA00023027"/>
    </source>
</evidence>
<evidence type="ECO:0000256" key="1">
    <source>
        <dbReference type="ARBA" id="ARBA00001974"/>
    </source>
</evidence>
<evidence type="ECO:0000313" key="12">
    <source>
        <dbReference type="EMBL" id="HIT17095.1"/>
    </source>
</evidence>
<dbReference type="Proteomes" id="UP000886893">
    <property type="component" value="Unassembled WGS sequence"/>
</dbReference>
<dbReference type="Gene3D" id="3.50.50.60">
    <property type="entry name" value="FAD/NAD(P)-binding domain"/>
    <property type="match status" value="2"/>
</dbReference>
<dbReference type="Pfam" id="PF01134">
    <property type="entry name" value="GIDA"/>
    <property type="match status" value="1"/>
</dbReference>
<name>A0A9D1KAD1_9FIRM</name>
<dbReference type="HAMAP" id="MF_01037">
    <property type="entry name" value="TrmFO"/>
    <property type="match status" value="1"/>
</dbReference>
<dbReference type="InterPro" id="IPR002218">
    <property type="entry name" value="MnmG-rel"/>
</dbReference>
<dbReference type="AlphaFoldDB" id="A0A9D1KAD1"/>
<keyword evidence="6 10" id="KW-0819">tRNA processing</keyword>
<dbReference type="PROSITE" id="PS01281">
    <property type="entry name" value="GIDA_2"/>
    <property type="match status" value="1"/>
</dbReference>
<dbReference type="GO" id="GO:0030488">
    <property type="term" value="P:tRNA methylation"/>
    <property type="evidence" value="ECO:0007669"/>
    <property type="project" value="TreeGrafter"/>
</dbReference>
<dbReference type="InterPro" id="IPR020595">
    <property type="entry name" value="MnmG-rel_CS"/>
</dbReference>
<dbReference type="PANTHER" id="PTHR11806">
    <property type="entry name" value="GLUCOSE INHIBITED DIVISION PROTEIN A"/>
    <property type="match status" value="1"/>
</dbReference>
<reference evidence="12" key="2">
    <citation type="journal article" date="2021" name="PeerJ">
        <title>Extensive microbial diversity within the chicken gut microbiome revealed by metagenomics and culture.</title>
        <authorList>
            <person name="Gilroy R."/>
            <person name="Ravi A."/>
            <person name="Getino M."/>
            <person name="Pursley I."/>
            <person name="Horton D.L."/>
            <person name="Alikhan N.F."/>
            <person name="Baker D."/>
            <person name="Gharbi K."/>
            <person name="Hall N."/>
            <person name="Watson M."/>
            <person name="Adriaenssens E.M."/>
            <person name="Foster-Nyarko E."/>
            <person name="Jarju S."/>
            <person name="Secka A."/>
            <person name="Antonio M."/>
            <person name="Oren A."/>
            <person name="Chaudhuri R.R."/>
            <person name="La Ragione R."/>
            <person name="Hildebrand F."/>
            <person name="Pallen M.J."/>
        </authorList>
    </citation>
    <scope>NUCLEOTIDE SEQUENCE</scope>
    <source>
        <strain evidence="12">14508</strain>
    </source>
</reference>
<dbReference type="GO" id="GO:0002098">
    <property type="term" value="P:tRNA wobble uridine modification"/>
    <property type="evidence" value="ECO:0007669"/>
    <property type="project" value="TreeGrafter"/>
</dbReference>
<feature type="domain" description="MnmG N-terminal" evidence="11">
    <location>
        <begin position="5"/>
        <end position="362"/>
    </location>
</feature>
<keyword evidence="8 10" id="KW-0521">NADP</keyword>
<dbReference type="GO" id="GO:0050660">
    <property type="term" value="F:flavin adenine dinucleotide binding"/>
    <property type="evidence" value="ECO:0007669"/>
    <property type="project" value="UniProtKB-UniRule"/>
</dbReference>
<evidence type="ECO:0000259" key="11">
    <source>
        <dbReference type="Pfam" id="PF01134"/>
    </source>
</evidence>
<dbReference type="InterPro" id="IPR036188">
    <property type="entry name" value="FAD/NAD-bd_sf"/>
</dbReference>
<reference evidence="12" key="1">
    <citation type="submission" date="2020-10" db="EMBL/GenBank/DDBJ databases">
        <authorList>
            <person name="Gilroy R."/>
        </authorList>
    </citation>
    <scope>NUCLEOTIDE SEQUENCE</scope>
    <source>
        <strain evidence="12">14508</strain>
    </source>
</reference>
<keyword evidence="4 10" id="KW-0285">Flavoprotein</keyword>
<evidence type="ECO:0000256" key="8">
    <source>
        <dbReference type="ARBA" id="ARBA00022857"/>
    </source>
</evidence>
<evidence type="ECO:0000256" key="7">
    <source>
        <dbReference type="ARBA" id="ARBA00022827"/>
    </source>
</evidence>
<dbReference type="InterPro" id="IPR004417">
    <property type="entry name" value="TrmFO"/>
</dbReference>
<gene>
    <name evidence="10 12" type="primary">trmFO</name>
    <name evidence="12" type="ORF">IAD04_01780</name>
</gene>
<dbReference type="EC" id="2.1.1.74" evidence="10"/>
<dbReference type="NCBIfam" id="TIGR00137">
    <property type="entry name" value="gid_trmFO"/>
    <property type="match status" value="1"/>
</dbReference>
<dbReference type="InterPro" id="IPR040131">
    <property type="entry name" value="MnmG_N"/>
</dbReference>
<comment type="similarity">
    <text evidence="10">Belongs to the MnmG family. TrmFO subfamily.</text>
</comment>
<keyword evidence="9 10" id="KW-0520">NAD</keyword>
<protein>
    <recommendedName>
        <fullName evidence="10">Methylenetetrahydrofolate--tRNA-(uracil-5-)-methyltransferase TrmFO</fullName>
        <ecNumber evidence="10">2.1.1.74</ecNumber>
    </recommendedName>
    <alternativeName>
        <fullName evidence="10">Folate-dependent tRNA (uracil-5-)-methyltransferase</fullName>
    </alternativeName>
    <alternativeName>
        <fullName evidence="10">Folate-dependent tRNA(M-5-U54)-methyltransferase</fullName>
    </alternativeName>
</protein>
<comment type="catalytic activity">
    <reaction evidence="10">
        <text>uridine(54) in tRNA + (6R)-5,10-methylene-5,6,7,8-tetrahydrofolate + NADH + H(+) = 5-methyluridine(54) in tRNA + (6S)-5,6,7,8-tetrahydrofolate + NAD(+)</text>
        <dbReference type="Rhea" id="RHEA:16873"/>
        <dbReference type="Rhea" id="RHEA-COMP:10167"/>
        <dbReference type="Rhea" id="RHEA-COMP:10193"/>
        <dbReference type="ChEBI" id="CHEBI:15378"/>
        <dbReference type="ChEBI" id="CHEBI:15636"/>
        <dbReference type="ChEBI" id="CHEBI:57453"/>
        <dbReference type="ChEBI" id="CHEBI:57540"/>
        <dbReference type="ChEBI" id="CHEBI:57945"/>
        <dbReference type="ChEBI" id="CHEBI:65315"/>
        <dbReference type="ChEBI" id="CHEBI:74447"/>
        <dbReference type="EC" id="2.1.1.74"/>
    </reaction>
</comment>
<dbReference type="NCBIfam" id="NF003739">
    <property type="entry name" value="PRK05335.1"/>
    <property type="match status" value="1"/>
</dbReference>
<dbReference type="GO" id="GO:0005829">
    <property type="term" value="C:cytosol"/>
    <property type="evidence" value="ECO:0007669"/>
    <property type="project" value="TreeGrafter"/>
</dbReference>
<comment type="cofactor">
    <cofactor evidence="1 10">
        <name>FAD</name>
        <dbReference type="ChEBI" id="CHEBI:57692"/>
    </cofactor>
</comment>
<dbReference type="GO" id="GO:0047151">
    <property type="term" value="F:tRNA (uracil(54)-C5)-methyltransferase activity, 5,10-methylenetetrahydrofolate-dependent"/>
    <property type="evidence" value="ECO:0007669"/>
    <property type="project" value="UniProtKB-UniRule"/>
</dbReference>
<keyword evidence="3 10" id="KW-0489">Methyltransferase</keyword>
<evidence type="ECO:0000256" key="4">
    <source>
        <dbReference type="ARBA" id="ARBA00022630"/>
    </source>
</evidence>
<dbReference type="SUPFAM" id="SSF51905">
    <property type="entry name" value="FAD/NAD(P)-binding domain"/>
    <property type="match status" value="1"/>
</dbReference>
<evidence type="ECO:0000256" key="5">
    <source>
        <dbReference type="ARBA" id="ARBA00022679"/>
    </source>
</evidence>
<comment type="catalytic activity">
    <reaction evidence="10">
        <text>uridine(54) in tRNA + (6R)-5,10-methylene-5,6,7,8-tetrahydrofolate + NADPH + H(+) = 5-methyluridine(54) in tRNA + (6S)-5,6,7,8-tetrahydrofolate + NADP(+)</text>
        <dbReference type="Rhea" id="RHEA:62372"/>
        <dbReference type="Rhea" id="RHEA-COMP:10167"/>
        <dbReference type="Rhea" id="RHEA-COMP:10193"/>
        <dbReference type="ChEBI" id="CHEBI:15378"/>
        <dbReference type="ChEBI" id="CHEBI:15636"/>
        <dbReference type="ChEBI" id="CHEBI:57453"/>
        <dbReference type="ChEBI" id="CHEBI:57783"/>
        <dbReference type="ChEBI" id="CHEBI:58349"/>
        <dbReference type="ChEBI" id="CHEBI:65315"/>
        <dbReference type="ChEBI" id="CHEBI:74447"/>
        <dbReference type="EC" id="2.1.1.74"/>
    </reaction>
</comment>
<comment type="caution">
    <text evidence="12">The sequence shown here is derived from an EMBL/GenBank/DDBJ whole genome shotgun (WGS) entry which is preliminary data.</text>
</comment>
<dbReference type="PANTHER" id="PTHR11806:SF2">
    <property type="entry name" value="METHYLENETETRAHYDROFOLATE--TRNA-(URACIL-5-)-METHYLTRANSFERASE TRMFO"/>
    <property type="match status" value="1"/>
</dbReference>
<proteinExistence type="inferred from homology"/>
<evidence type="ECO:0000256" key="2">
    <source>
        <dbReference type="ARBA" id="ARBA00022490"/>
    </source>
</evidence>
<keyword evidence="2 10" id="KW-0963">Cytoplasm</keyword>
<keyword evidence="7 10" id="KW-0274">FAD</keyword>
<evidence type="ECO:0000256" key="3">
    <source>
        <dbReference type="ARBA" id="ARBA00022603"/>
    </source>
</evidence>
<sequence>MKDYIHVIGAGLAGSEAAYQIAQRGIKVKLYEQRPIKSTGAHHTADFAELVCSNSLKSNDLANACGLLKEEMRHLDSLILQCADQTSVQAGQALAVDRQQFSQMVTQKIQNHPLIEVIHQEVTTLPEGIVVLATGPLTSEALSQHLKTFFQEEDFYFYDAAAPLVYKNSIDFNKVYFKDRYNKGSADYINCPMTKDEFFAFYHQLIAGETVALHAFEKEIYFEGCMPIEAMAKRGYKTLTFGPLKPVGLEKEDGTRPFAVVQLRQDDAAKELYNLVGFQTNLLFKEQKRIFSMIPGLEQAQFARYGVMHRNTYLCSPKLLNATLQCKKREDLFIAGQMIGVEGYVESAASGILAGINAERLYFKQPLLVAPLNTMLGSLCHYISHASEKKFQPMNANYGILNVKEDKKILAQKSIEAIKKWKMQEI</sequence>
<feature type="binding site" evidence="10">
    <location>
        <begin position="9"/>
        <end position="14"/>
    </location>
    <ligand>
        <name>FAD</name>
        <dbReference type="ChEBI" id="CHEBI:57692"/>
    </ligand>
</feature>
<comment type="function">
    <text evidence="10">Catalyzes the folate-dependent formation of 5-methyl-uridine at position 54 (M-5-U54) in all tRNAs.</text>
</comment>
<keyword evidence="5 10" id="KW-0808">Transferase</keyword>
<accession>A0A9D1KAD1</accession>
<evidence type="ECO:0000256" key="6">
    <source>
        <dbReference type="ARBA" id="ARBA00022694"/>
    </source>
</evidence>
<evidence type="ECO:0000313" key="13">
    <source>
        <dbReference type="Proteomes" id="UP000886893"/>
    </source>
</evidence>